<keyword evidence="2" id="KW-1185">Reference proteome</keyword>
<reference evidence="2" key="1">
    <citation type="submission" date="2018-01" db="EMBL/GenBank/DDBJ databases">
        <title>Draft Genome Sequence of the Radioresistant Bacterium Deinococcus aerius TR0125, Isolated from the Higher Atmosphere above Japan.</title>
        <authorList>
            <person name="Satoh K."/>
            <person name="Arai H."/>
            <person name="Sanzen T."/>
            <person name="Kawaguchi Y."/>
            <person name="Hayashi H."/>
            <person name="Yokobori S."/>
            <person name="Yamagishi A."/>
            <person name="Oono Y."/>
            <person name="Narumi I."/>
        </authorList>
    </citation>
    <scope>NUCLEOTIDE SEQUENCE [LARGE SCALE GENOMIC DNA]</scope>
    <source>
        <strain evidence="2">TR0125</strain>
    </source>
</reference>
<dbReference type="AlphaFoldDB" id="A0A2I9DHJ3"/>
<gene>
    <name evidence="1" type="ORF">DAERI_010323</name>
</gene>
<evidence type="ECO:0008006" key="3">
    <source>
        <dbReference type="Google" id="ProtNLM"/>
    </source>
</evidence>
<dbReference type="SUPFAM" id="SSF52540">
    <property type="entry name" value="P-loop containing nucleoside triphosphate hydrolases"/>
    <property type="match status" value="1"/>
</dbReference>
<accession>A0A2I9DHJ3</accession>
<evidence type="ECO:0000313" key="2">
    <source>
        <dbReference type="Proteomes" id="UP000236569"/>
    </source>
</evidence>
<comment type="caution">
    <text evidence="1">The sequence shown here is derived from an EMBL/GenBank/DDBJ whole genome shotgun (WGS) entry which is preliminary data.</text>
</comment>
<dbReference type="OrthoDB" id="193997at2"/>
<dbReference type="Gene3D" id="3.40.50.300">
    <property type="entry name" value="P-loop containing nucleotide triphosphate hydrolases"/>
    <property type="match status" value="1"/>
</dbReference>
<sequence>MAFLYLLVGPPGSGKRTVGRHLSALTGAPLLDNHITNDPIFQAFGLDGVRPVPPEAWPFASRMRAVLREAVRASPPDLSHIFTVYLSNQPGEADSLERFRALAEARGATFVPVWLTCPLDELARRVTLPERSTGRLKLRDPEQLRALLRDAGILPAPPGALRIDTTELAPADAALLIASHAGALF</sequence>
<dbReference type="InterPro" id="IPR027417">
    <property type="entry name" value="P-loop_NTPase"/>
</dbReference>
<proteinExistence type="predicted"/>
<organism evidence="1 2">
    <name type="scientific">Deinococcus aerius</name>
    <dbReference type="NCBI Taxonomy" id="200253"/>
    <lineage>
        <taxon>Bacteria</taxon>
        <taxon>Thermotogati</taxon>
        <taxon>Deinococcota</taxon>
        <taxon>Deinococci</taxon>
        <taxon>Deinococcales</taxon>
        <taxon>Deinococcaceae</taxon>
        <taxon>Deinococcus</taxon>
    </lineage>
</organism>
<dbReference type="EMBL" id="BFAG01000001">
    <property type="protein sequence ID" value="GBF04151.1"/>
    <property type="molecule type" value="Genomic_DNA"/>
</dbReference>
<name>A0A2I9DHJ3_9DEIO</name>
<evidence type="ECO:0000313" key="1">
    <source>
        <dbReference type="EMBL" id="GBF04151.1"/>
    </source>
</evidence>
<dbReference type="Proteomes" id="UP000236569">
    <property type="component" value="Unassembled WGS sequence"/>
</dbReference>
<protein>
    <recommendedName>
        <fullName evidence="3">Shikimate kinase</fullName>
    </recommendedName>
</protein>